<dbReference type="Gene3D" id="3.20.20.80">
    <property type="entry name" value="Glycosidases"/>
    <property type="match status" value="1"/>
</dbReference>
<keyword evidence="7 14" id="KW-0472">Membrane</keyword>
<proteinExistence type="inferred from homology"/>
<evidence type="ECO:0000256" key="12">
    <source>
        <dbReference type="RuleBase" id="RU361174"/>
    </source>
</evidence>
<dbReference type="GO" id="GO:0000272">
    <property type="term" value="P:polysaccharide catabolic process"/>
    <property type="evidence" value="ECO:0007669"/>
    <property type="project" value="UniProtKB-KW"/>
</dbReference>
<dbReference type="GeneID" id="67030070"/>
<dbReference type="PROSITE" id="PS00591">
    <property type="entry name" value="GH10_1"/>
    <property type="match status" value="1"/>
</dbReference>
<feature type="region of interest" description="Disordered" evidence="13">
    <location>
        <begin position="382"/>
        <end position="411"/>
    </location>
</feature>
<accession>A0A8H8P1Q0</accession>
<evidence type="ECO:0000256" key="13">
    <source>
        <dbReference type="SAM" id="MobiDB-lite"/>
    </source>
</evidence>
<keyword evidence="9 12" id="KW-0326">Glycosidase</keyword>
<evidence type="ECO:0000256" key="2">
    <source>
        <dbReference type="ARBA" id="ARBA00007495"/>
    </source>
</evidence>
<dbReference type="SMART" id="SM01417">
    <property type="entry name" value="Solute_trans_a"/>
    <property type="match status" value="1"/>
</dbReference>
<dbReference type="Pfam" id="PF00331">
    <property type="entry name" value="Glyco_hydro_10"/>
    <property type="match status" value="1"/>
</dbReference>
<dbReference type="InterPro" id="IPR044846">
    <property type="entry name" value="GH10"/>
</dbReference>
<dbReference type="SMART" id="SM00633">
    <property type="entry name" value="Glyco_10"/>
    <property type="match status" value="1"/>
</dbReference>
<evidence type="ECO:0000256" key="6">
    <source>
        <dbReference type="ARBA" id="ARBA00022989"/>
    </source>
</evidence>
<feature type="transmembrane region" description="Helical" evidence="14">
    <location>
        <begin position="67"/>
        <end position="85"/>
    </location>
</feature>
<feature type="compositionally biased region" description="Basic and acidic residues" evidence="13">
    <location>
        <begin position="387"/>
        <end position="401"/>
    </location>
</feature>
<feature type="active site" description="Nucleophile" evidence="11">
    <location>
        <position position="720"/>
    </location>
</feature>
<name>A0A8H8P1Q0_9AGAM</name>
<dbReference type="GO" id="GO:0031176">
    <property type="term" value="F:endo-1,4-beta-xylanase activity"/>
    <property type="evidence" value="ECO:0007669"/>
    <property type="project" value="UniProtKB-EC"/>
</dbReference>
<dbReference type="SUPFAM" id="SSF51445">
    <property type="entry name" value="(Trans)glycosidases"/>
    <property type="match status" value="1"/>
</dbReference>
<dbReference type="KEGG" id="rsx:RhiXN_07791"/>
<keyword evidence="6 14" id="KW-1133">Transmembrane helix</keyword>
<evidence type="ECO:0000313" key="17">
    <source>
        <dbReference type="Proteomes" id="UP000650533"/>
    </source>
</evidence>
<feature type="domain" description="GH10" evidence="15">
    <location>
        <begin position="503"/>
        <end position="783"/>
    </location>
</feature>
<dbReference type="GO" id="GO:0030248">
    <property type="term" value="F:cellulose binding"/>
    <property type="evidence" value="ECO:0007669"/>
    <property type="project" value="InterPro"/>
</dbReference>
<reference evidence="16" key="1">
    <citation type="submission" date="2020-05" db="EMBL/GenBank/DDBJ databases">
        <title>Evolutionary and genomic comparisons of hybrid uninucleate and nonhybrid Rhizoctonia fungi.</title>
        <authorList>
            <person name="Li C."/>
            <person name="Chen X."/>
        </authorList>
    </citation>
    <scope>NUCLEOTIDE SEQUENCE</scope>
    <source>
        <strain evidence="16">AG-1 IA</strain>
    </source>
</reference>
<comment type="subcellular location">
    <subcellularLocation>
        <location evidence="1">Membrane</location>
        <topology evidence="1">Multi-pass membrane protein</topology>
    </subcellularLocation>
</comment>
<evidence type="ECO:0000313" key="16">
    <source>
        <dbReference type="EMBL" id="QRW22755.1"/>
    </source>
</evidence>
<evidence type="ECO:0000256" key="14">
    <source>
        <dbReference type="SAM" id="Phobius"/>
    </source>
</evidence>
<evidence type="ECO:0000256" key="1">
    <source>
        <dbReference type="ARBA" id="ARBA00004141"/>
    </source>
</evidence>
<keyword evidence="4" id="KW-0732">Signal</keyword>
<dbReference type="SMART" id="SM00236">
    <property type="entry name" value="fCBD"/>
    <property type="match status" value="1"/>
</dbReference>
<dbReference type="SUPFAM" id="SSF57180">
    <property type="entry name" value="Cellulose-binding domain"/>
    <property type="match status" value="1"/>
</dbReference>
<sequence>MVATCESENTEAIDQSSFWDESGIHWDAHRIGWAISGAFALAATIITIISVGRHARHYYVPNEQRQIIRILYMPLVYAIISWLSYRFFRAYTYYSFVVIIYEAITISAFMLLIIQYVASTSSGKTAEGALARKNKEKLPIPFCCWRYRPTKAYFMYTIKWSVLQYVIIRPAVSIIGIICEALHILCQSSWSYKHPSVYLTAVDFVSISVALYGLILFYDLTKQELNGRRPLAKFLTIKLIVMCTFYQEFVFDALQNHGIIKATEYWTGSNIADGLNALAITIEMVLFAFFMMWAYPISEYTRPELPKTSAKRAIIDSLNFGDFVAEIWGSLKFFYDYSVGKPHTRGILAHDTPDFGEAFGVHNAAGNLRTRGGSAANVAAQSIQSGNKRDNWRAKSFDDLPRPSSSALRTPDYPTHLLDTVHRHHFWRLILGNGETGGTTCDSPYVCTRINDYYYQCLTGSGSPTTAPTTGTGPTTTAAPPPASTGGLDGLIKAKGKKYFGTCADSALLNNAQNAAIIKAEFGQLTPENSAKWDSIEPSQGNFNWGGFDTLVNWAVQNGKIVRGHTFVWHSQLPSWVSNINNQNTLTTVIQNHVSTIGKRYAGKIYAWDVVNEIFNDDGTYRSSVFYNVLGKNFVSIAFKAARAADPNAKLYINDYNLDNLGWAAPKVNAVINLVKSETAAGTPIDGIGTQTHLSAGQSSTTLETLTKLATAGVDVAITELDIAGASANDYATVTKACLAVPKCVGITVWGVSDKDSWRSSSSPLLFDGNYQKKAAYNAVAQALA</sequence>
<dbReference type="GO" id="GO:0005576">
    <property type="term" value="C:extracellular region"/>
    <property type="evidence" value="ECO:0007669"/>
    <property type="project" value="InterPro"/>
</dbReference>
<dbReference type="RefSeq" id="XP_043182992.1">
    <property type="nucleotide sequence ID" value="XM_043327607.1"/>
</dbReference>
<gene>
    <name evidence="16" type="ORF">RhiXN_07791</name>
</gene>
<evidence type="ECO:0000256" key="10">
    <source>
        <dbReference type="ARBA" id="ARBA00023326"/>
    </source>
</evidence>
<feature type="region of interest" description="Disordered" evidence="13">
    <location>
        <begin position="465"/>
        <end position="487"/>
    </location>
</feature>
<dbReference type="InterPro" id="IPR001000">
    <property type="entry name" value="GH10_dom"/>
</dbReference>
<organism evidence="16 17">
    <name type="scientific">Rhizoctonia solani</name>
    <dbReference type="NCBI Taxonomy" id="456999"/>
    <lineage>
        <taxon>Eukaryota</taxon>
        <taxon>Fungi</taxon>
        <taxon>Dikarya</taxon>
        <taxon>Basidiomycota</taxon>
        <taxon>Agaricomycotina</taxon>
        <taxon>Agaricomycetes</taxon>
        <taxon>Cantharellales</taxon>
        <taxon>Ceratobasidiaceae</taxon>
        <taxon>Rhizoctonia</taxon>
    </lineage>
</organism>
<dbReference type="Pfam" id="PF03619">
    <property type="entry name" value="Solute_trans_a"/>
    <property type="match status" value="1"/>
</dbReference>
<dbReference type="InterPro" id="IPR017853">
    <property type="entry name" value="GH"/>
</dbReference>
<evidence type="ECO:0000256" key="3">
    <source>
        <dbReference type="ARBA" id="ARBA00022692"/>
    </source>
</evidence>
<dbReference type="PANTHER" id="PTHR31490:SF76">
    <property type="entry name" value="ENDO-1,4-BETA-XYLANASE C"/>
    <property type="match status" value="1"/>
</dbReference>
<evidence type="ECO:0000256" key="9">
    <source>
        <dbReference type="ARBA" id="ARBA00023295"/>
    </source>
</evidence>
<dbReference type="InterPro" id="IPR000254">
    <property type="entry name" value="CBD"/>
</dbReference>
<evidence type="ECO:0000256" key="8">
    <source>
        <dbReference type="ARBA" id="ARBA00023277"/>
    </source>
</evidence>
<comment type="catalytic activity">
    <reaction evidence="12">
        <text>Endohydrolysis of (1-&gt;4)-beta-D-xylosidic linkages in xylans.</text>
        <dbReference type="EC" id="3.2.1.8"/>
    </reaction>
</comment>
<protein>
    <recommendedName>
        <fullName evidence="12">Beta-xylanase</fullName>
        <ecNumber evidence="12">3.2.1.8</ecNumber>
    </recommendedName>
</protein>
<evidence type="ECO:0000256" key="4">
    <source>
        <dbReference type="ARBA" id="ARBA00022729"/>
    </source>
</evidence>
<dbReference type="PROSITE" id="PS51760">
    <property type="entry name" value="GH10_2"/>
    <property type="match status" value="1"/>
</dbReference>
<dbReference type="InterPro" id="IPR005178">
    <property type="entry name" value="Ostalpha/TMEM184C"/>
</dbReference>
<dbReference type="EMBL" id="CP059666">
    <property type="protein sequence ID" value="QRW22755.1"/>
    <property type="molecule type" value="Genomic_DNA"/>
</dbReference>
<dbReference type="AlphaFoldDB" id="A0A8H8P1Q0"/>
<dbReference type="InterPro" id="IPR031158">
    <property type="entry name" value="GH10_AS"/>
</dbReference>
<feature type="compositionally biased region" description="Low complexity" evidence="13">
    <location>
        <begin position="465"/>
        <end position="478"/>
    </location>
</feature>
<dbReference type="PRINTS" id="PR00134">
    <property type="entry name" value="GLHYDRLASE10"/>
</dbReference>
<dbReference type="Pfam" id="PF00734">
    <property type="entry name" value="CBM_1"/>
    <property type="match status" value="1"/>
</dbReference>
<evidence type="ECO:0000259" key="15">
    <source>
        <dbReference type="PROSITE" id="PS51760"/>
    </source>
</evidence>
<feature type="transmembrane region" description="Helical" evidence="14">
    <location>
        <begin position="275"/>
        <end position="295"/>
    </location>
</feature>
<feature type="transmembrane region" description="Helical" evidence="14">
    <location>
        <begin position="162"/>
        <end position="185"/>
    </location>
</feature>
<comment type="similarity">
    <text evidence="2 12">Belongs to the glycosyl hydrolase 10 (cellulase F) family.</text>
</comment>
<keyword evidence="8 12" id="KW-0119">Carbohydrate metabolism</keyword>
<feature type="transmembrane region" description="Helical" evidence="14">
    <location>
        <begin position="31"/>
        <end position="55"/>
    </location>
</feature>
<dbReference type="InterPro" id="IPR035971">
    <property type="entry name" value="CBD_sf"/>
</dbReference>
<dbReference type="SMR" id="A0A8H8P1Q0"/>
<keyword evidence="5 12" id="KW-0378">Hydrolase</keyword>
<dbReference type="GO" id="GO:0016020">
    <property type="term" value="C:membrane"/>
    <property type="evidence" value="ECO:0007669"/>
    <property type="project" value="UniProtKB-SubCell"/>
</dbReference>
<dbReference type="PANTHER" id="PTHR31490">
    <property type="entry name" value="GLYCOSYL HYDROLASE"/>
    <property type="match status" value="1"/>
</dbReference>
<keyword evidence="10 12" id="KW-0624">Polysaccharide degradation</keyword>
<evidence type="ECO:0000256" key="7">
    <source>
        <dbReference type="ARBA" id="ARBA00023136"/>
    </source>
</evidence>
<evidence type="ECO:0000256" key="5">
    <source>
        <dbReference type="ARBA" id="ARBA00022801"/>
    </source>
</evidence>
<evidence type="ECO:0000256" key="11">
    <source>
        <dbReference type="PROSITE-ProRule" id="PRU10061"/>
    </source>
</evidence>
<dbReference type="EC" id="3.2.1.8" evidence="12"/>
<feature type="transmembrane region" description="Helical" evidence="14">
    <location>
        <begin position="91"/>
        <end position="114"/>
    </location>
</feature>
<keyword evidence="3 14" id="KW-0812">Transmembrane</keyword>
<feature type="transmembrane region" description="Helical" evidence="14">
    <location>
        <begin position="197"/>
        <end position="218"/>
    </location>
</feature>
<dbReference type="Proteomes" id="UP000650533">
    <property type="component" value="Chromosome 9"/>
</dbReference>